<dbReference type="InterPro" id="IPR040678">
    <property type="entry name" value="AbrB_C"/>
</dbReference>
<dbReference type="PANTHER" id="PTHR36432">
    <property type="match status" value="1"/>
</dbReference>
<proteinExistence type="predicted"/>
<dbReference type="PANTHER" id="PTHR36432:SF4">
    <property type="entry name" value="TRANSITION STATE REGULATOR ABH-RELATED"/>
    <property type="match status" value="1"/>
</dbReference>
<dbReference type="Pfam" id="PF18277">
    <property type="entry name" value="AbrB_C"/>
    <property type="match status" value="1"/>
</dbReference>
<keyword evidence="1 3" id="KW-0238">DNA-binding</keyword>
<feature type="domain" description="SpoVT-AbrB" evidence="2">
    <location>
        <begin position="5"/>
        <end position="50"/>
    </location>
</feature>
<evidence type="ECO:0000313" key="3">
    <source>
        <dbReference type="EMBL" id="MDY0854383.1"/>
    </source>
</evidence>
<dbReference type="Gene3D" id="2.10.260.10">
    <property type="match status" value="1"/>
</dbReference>
<reference evidence="3" key="1">
    <citation type="submission" date="2023-11" db="EMBL/GenBank/DDBJ databases">
        <title>Genome Sequence of Bacillus thuringiensis stain BLB 30AF.</title>
        <authorList>
            <person name="Farhat A."/>
        </authorList>
    </citation>
    <scope>NUCLEOTIDE SEQUENCE</scope>
    <source>
        <strain evidence="3">BLB30AF</strain>
    </source>
</reference>
<dbReference type="SUPFAM" id="SSF89447">
    <property type="entry name" value="AbrB/MazE/MraZ-like"/>
    <property type="match status" value="1"/>
</dbReference>
<dbReference type="NCBIfam" id="TIGR01439">
    <property type="entry name" value="lp_hng_hel_AbrB"/>
    <property type="match status" value="1"/>
</dbReference>
<evidence type="ECO:0000313" key="4">
    <source>
        <dbReference type="Proteomes" id="UP001274571"/>
    </source>
</evidence>
<dbReference type="AlphaFoldDB" id="A0AAW9GJC8"/>
<protein>
    <submittedName>
        <fullName evidence="3">AbrB/MazE/SpoVT family DNA-binding domain-containing protein</fullName>
    </submittedName>
</protein>
<dbReference type="InterPro" id="IPR052731">
    <property type="entry name" value="B_subtilis_Trans_State_Reg"/>
</dbReference>
<dbReference type="RefSeq" id="WP_320483636.1">
    <property type="nucleotide sequence ID" value="NZ_JAXCMD010000010.1"/>
</dbReference>
<name>A0AAW9GJC8_BACTU</name>
<dbReference type="InterPro" id="IPR007159">
    <property type="entry name" value="SpoVT-AbrB_dom"/>
</dbReference>
<dbReference type="Pfam" id="PF04014">
    <property type="entry name" value="MazE_antitoxin"/>
    <property type="match status" value="1"/>
</dbReference>
<evidence type="ECO:0000259" key="2">
    <source>
        <dbReference type="PROSITE" id="PS51740"/>
    </source>
</evidence>
<dbReference type="EMBL" id="JAXCMD010000010">
    <property type="protein sequence ID" value="MDY0854383.1"/>
    <property type="molecule type" value="Genomic_DNA"/>
</dbReference>
<organism evidence="3 4">
    <name type="scientific">Bacillus thuringiensis</name>
    <dbReference type="NCBI Taxonomy" id="1428"/>
    <lineage>
        <taxon>Bacteria</taxon>
        <taxon>Bacillati</taxon>
        <taxon>Bacillota</taxon>
        <taxon>Bacilli</taxon>
        <taxon>Bacillales</taxon>
        <taxon>Bacillaceae</taxon>
        <taxon>Bacillus</taxon>
        <taxon>Bacillus cereus group</taxon>
    </lineage>
</organism>
<dbReference type="PROSITE" id="PS51740">
    <property type="entry name" value="SPOVT_ABRB"/>
    <property type="match status" value="1"/>
</dbReference>
<dbReference type="SMART" id="SM00966">
    <property type="entry name" value="SpoVT_AbrB"/>
    <property type="match status" value="1"/>
</dbReference>
<gene>
    <name evidence="3" type="ORF">SOH20_26445</name>
</gene>
<accession>A0AAW9GJC8</accession>
<dbReference type="InterPro" id="IPR037914">
    <property type="entry name" value="SpoVT-AbrB_sf"/>
</dbReference>
<evidence type="ECO:0000256" key="1">
    <source>
        <dbReference type="PROSITE-ProRule" id="PRU01076"/>
    </source>
</evidence>
<dbReference type="Proteomes" id="UP001274571">
    <property type="component" value="Unassembled WGS sequence"/>
</dbReference>
<sequence>MEATGIVRKVDNLGRIVIPKETRKTLQVETSDALEFFVEEDAIILQKYTPHGACPITGEISSRNVKLVGGKLTLSPQGLKQLLAELEQYKVTV</sequence>
<dbReference type="GO" id="GO:0003677">
    <property type="term" value="F:DNA binding"/>
    <property type="evidence" value="ECO:0007669"/>
    <property type="project" value="UniProtKB-UniRule"/>
</dbReference>
<comment type="caution">
    <text evidence="3">The sequence shown here is derived from an EMBL/GenBank/DDBJ whole genome shotgun (WGS) entry which is preliminary data.</text>
</comment>